<gene>
    <name evidence="1" type="ORF">SLEP1_g58318</name>
</gene>
<organism evidence="1 2">
    <name type="scientific">Rubroshorea leprosula</name>
    <dbReference type="NCBI Taxonomy" id="152421"/>
    <lineage>
        <taxon>Eukaryota</taxon>
        <taxon>Viridiplantae</taxon>
        <taxon>Streptophyta</taxon>
        <taxon>Embryophyta</taxon>
        <taxon>Tracheophyta</taxon>
        <taxon>Spermatophyta</taxon>
        <taxon>Magnoliopsida</taxon>
        <taxon>eudicotyledons</taxon>
        <taxon>Gunneridae</taxon>
        <taxon>Pentapetalae</taxon>
        <taxon>rosids</taxon>
        <taxon>malvids</taxon>
        <taxon>Malvales</taxon>
        <taxon>Dipterocarpaceae</taxon>
        <taxon>Rubroshorea</taxon>
    </lineage>
</organism>
<protein>
    <submittedName>
        <fullName evidence="1">Uncharacterized protein</fullName>
    </submittedName>
</protein>
<name>A0AAV5MTH2_9ROSI</name>
<comment type="caution">
    <text evidence="1">The sequence shown here is derived from an EMBL/GenBank/DDBJ whole genome shotgun (WGS) entry which is preliminary data.</text>
</comment>
<reference evidence="1 2" key="1">
    <citation type="journal article" date="2021" name="Commun. Biol.">
        <title>The genome of Shorea leprosula (Dipterocarpaceae) highlights the ecological relevance of drought in aseasonal tropical rainforests.</title>
        <authorList>
            <person name="Ng K.K.S."/>
            <person name="Kobayashi M.J."/>
            <person name="Fawcett J.A."/>
            <person name="Hatakeyama M."/>
            <person name="Paape T."/>
            <person name="Ng C.H."/>
            <person name="Ang C.C."/>
            <person name="Tnah L.H."/>
            <person name="Lee C.T."/>
            <person name="Nishiyama T."/>
            <person name="Sese J."/>
            <person name="O'Brien M.J."/>
            <person name="Copetti D."/>
            <person name="Mohd Noor M.I."/>
            <person name="Ong R.C."/>
            <person name="Putra M."/>
            <person name="Sireger I.Z."/>
            <person name="Indrioko S."/>
            <person name="Kosugi Y."/>
            <person name="Izuno A."/>
            <person name="Isagi Y."/>
            <person name="Lee S.L."/>
            <person name="Shimizu K.K."/>
        </authorList>
    </citation>
    <scope>NUCLEOTIDE SEQUENCE [LARGE SCALE GENOMIC DNA]</scope>
    <source>
        <strain evidence="1">214</strain>
    </source>
</reference>
<dbReference type="AlphaFoldDB" id="A0AAV5MTH2"/>
<sequence length="177" mass="19990">MPPPPCQHKDHIIHKPSCERRQVQSHPIPKRTTPFISQVLRSGLLLAQQINLLNFCLRGRRASLACHELGLNQRFPDGISTLLIVTLVTRFDTGCLRPGPFERTQVAVGLSSQFRFCSKQKDLSEIAGWVGKTKKDMGLFGHYSSEEHSFRSCTQYIEHQAHLDKKTSTSNHISFGP</sequence>
<keyword evidence="2" id="KW-1185">Reference proteome</keyword>
<dbReference type="Proteomes" id="UP001054252">
    <property type="component" value="Unassembled WGS sequence"/>
</dbReference>
<proteinExistence type="predicted"/>
<accession>A0AAV5MTH2</accession>
<evidence type="ECO:0000313" key="1">
    <source>
        <dbReference type="EMBL" id="GKV51687.1"/>
    </source>
</evidence>
<evidence type="ECO:0000313" key="2">
    <source>
        <dbReference type="Proteomes" id="UP001054252"/>
    </source>
</evidence>
<dbReference type="EMBL" id="BPVZ01000527">
    <property type="protein sequence ID" value="GKV51687.1"/>
    <property type="molecule type" value="Genomic_DNA"/>
</dbReference>